<dbReference type="InterPro" id="IPR000644">
    <property type="entry name" value="CBS_dom"/>
</dbReference>
<keyword evidence="3" id="KW-0677">Repeat</keyword>
<dbReference type="RefSeq" id="WP_013700322.1">
    <property type="nucleotide sequence ID" value="NC_015385.1"/>
</dbReference>
<keyword evidence="13" id="KW-1185">Reference proteome</keyword>
<dbReference type="PROSITE" id="PS51846">
    <property type="entry name" value="CNNM"/>
    <property type="match status" value="1"/>
</dbReference>
<keyword evidence="2 8" id="KW-0812">Transmembrane</keyword>
<dbReference type="FunFam" id="3.10.580.10:FF:000002">
    <property type="entry name" value="Magnesium/cobalt efflux protein CorC"/>
    <property type="match status" value="1"/>
</dbReference>
<feature type="domain" description="CBS" evidence="10">
    <location>
        <begin position="211"/>
        <end position="270"/>
    </location>
</feature>
<feature type="transmembrane region" description="Helical" evidence="9">
    <location>
        <begin position="12"/>
        <end position="35"/>
    </location>
</feature>
<evidence type="ECO:0000256" key="9">
    <source>
        <dbReference type="SAM" id="Phobius"/>
    </source>
</evidence>
<evidence type="ECO:0000256" key="5">
    <source>
        <dbReference type="ARBA" id="ARBA00023122"/>
    </source>
</evidence>
<proteinExistence type="predicted"/>
<dbReference type="GeneID" id="302997290"/>
<dbReference type="Pfam" id="PF01595">
    <property type="entry name" value="CNNM"/>
    <property type="match status" value="1"/>
</dbReference>
<dbReference type="InterPro" id="IPR005170">
    <property type="entry name" value="Transptr-assoc_dom"/>
</dbReference>
<dbReference type="CDD" id="cd04590">
    <property type="entry name" value="CBS_pair_CorC_HlyC_assoc"/>
    <property type="match status" value="1"/>
</dbReference>
<evidence type="ECO:0000256" key="6">
    <source>
        <dbReference type="ARBA" id="ARBA00023136"/>
    </source>
</evidence>
<dbReference type="InterPro" id="IPR016169">
    <property type="entry name" value="FAD-bd_PCMH_sub2"/>
</dbReference>
<dbReference type="STRING" id="869209.Tresu_0041"/>
<dbReference type="Pfam" id="PF00571">
    <property type="entry name" value="CBS"/>
    <property type="match status" value="1"/>
</dbReference>
<feature type="transmembrane region" description="Helical" evidence="9">
    <location>
        <begin position="125"/>
        <end position="148"/>
    </location>
</feature>
<evidence type="ECO:0000259" key="11">
    <source>
        <dbReference type="PROSITE" id="PS51846"/>
    </source>
</evidence>
<sequence>MDSLAVPLPALLATAVVLIVLSTVFSAAESAFFSVNKLRVRLLRGKQDKRAIRVWNLLKNKDRLINTLLVGNNIVNIALSAVFTFIAVGLFGSAGIGLATFVVTILLLVFGEITPKIIATHHPEAVAFFFSFFVQIIETLLFPLVMVFTSFSRLVLKVFKINVKPKKVSYTEEEIKTFLDVGCEQGILKVNEKNMMSQVFKFTDLEAKDIMIPRKQIKAVNVNDSYSDIIEKAQCSGFSRFPVYKKDIDDIVGIIYIKDMLSFKNKASEFSVQKTMRPPLFILETKKMSGVQQMLWENRQSMAVVIDEYSGTYGILTREDIVREIFGPVTDGKNIRAHKADLIIENTHECELDGFARLIDLNEKLGINLSSENCETIGGFICEKLGSIPQEGNFILAEGYKFTVIKMEDNRVKKIKMQKDGEQK</sequence>
<dbReference type="GO" id="GO:0050660">
    <property type="term" value="F:flavin adenine dinucleotide binding"/>
    <property type="evidence" value="ECO:0007669"/>
    <property type="project" value="InterPro"/>
</dbReference>
<evidence type="ECO:0000313" key="12">
    <source>
        <dbReference type="EMBL" id="AEB13011.1"/>
    </source>
</evidence>
<keyword evidence="5 7" id="KW-0129">CBS domain</keyword>
<dbReference type="Gene3D" id="3.30.465.10">
    <property type="match status" value="1"/>
</dbReference>
<dbReference type="Gene3D" id="3.10.580.10">
    <property type="entry name" value="CBS-domain"/>
    <property type="match status" value="1"/>
</dbReference>
<dbReference type="SUPFAM" id="SSF56176">
    <property type="entry name" value="FAD-binding/transporter-associated domain-like"/>
    <property type="match status" value="1"/>
</dbReference>
<dbReference type="InterPro" id="IPR046342">
    <property type="entry name" value="CBS_dom_sf"/>
</dbReference>
<gene>
    <name evidence="12" type="ordered locus">Tresu_0041</name>
</gene>
<dbReference type="PANTHER" id="PTHR22777">
    <property type="entry name" value="HEMOLYSIN-RELATED"/>
    <property type="match status" value="1"/>
</dbReference>
<accession>F2NU47</accession>
<organism evidence="12 13">
    <name type="scientific">Treponema succinifaciens (strain ATCC 33096 / DSM 2489 / 6091)</name>
    <dbReference type="NCBI Taxonomy" id="869209"/>
    <lineage>
        <taxon>Bacteria</taxon>
        <taxon>Pseudomonadati</taxon>
        <taxon>Spirochaetota</taxon>
        <taxon>Spirochaetia</taxon>
        <taxon>Spirochaetales</taxon>
        <taxon>Treponemataceae</taxon>
        <taxon>Treponema</taxon>
    </lineage>
</organism>
<dbReference type="SUPFAM" id="SSF54631">
    <property type="entry name" value="CBS-domain pair"/>
    <property type="match status" value="1"/>
</dbReference>
<feature type="domain" description="CBS" evidence="10">
    <location>
        <begin position="275"/>
        <end position="332"/>
    </location>
</feature>
<dbReference type="AlphaFoldDB" id="F2NU47"/>
<evidence type="ECO:0000256" key="1">
    <source>
        <dbReference type="ARBA" id="ARBA00004141"/>
    </source>
</evidence>
<dbReference type="InterPro" id="IPR036318">
    <property type="entry name" value="FAD-bd_PCMH-like_sf"/>
</dbReference>
<dbReference type="EMBL" id="CP002631">
    <property type="protein sequence ID" value="AEB13011.1"/>
    <property type="molecule type" value="Genomic_DNA"/>
</dbReference>
<comment type="subcellular location">
    <subcellularLocation>
        <location evidence="1">Membrane</location>
        <topology evidence="1">Multi-pass membrane protein</topology>
    </subcellularLocation>
</comment>
<dbReference type="HOGENOM" id="CLU_015237_4_1_12"/>
<evidence type="ECO:0008006" key="14">
    <source>
        <dbReference type="Google" id="ProtNLM"/>
    </source>
</evidence>
<evidence type="ECO:0000256" key="4">
    <source>
        <dbReference type="ARBA" id="ARBA00022989"/>
    </source>
</evidence>
<dbReference type="PROSITE" id="PS51371">
    <property type="entry name" value="CBS"/>
    <property type="match status" value="2"/>
</dbReference>
<keyword evidence="4 8" id="KW-1133">Transmembrane helix</keyword>
<reference evidence="13" key="2">
    <citation type="submission" date="2011-04" db="EMBL/GenBank/DDBJ databases">
        <title>The complete genome of chromosome of Treponema succinifaciens DSM 2489.</title>
        <authorList>
            <person name="Lucas S."/>
            <person name="Copeland A."/>
            <person name="Lapidus A."/>
            <person name="Bruce D."/>
            <person name="Goodwin L."/>
            <person name="Pitluck S."/>
            <person name="Peters L."/>
            <person name="Kyrpides N."/>
            <person name="Mavromatis K."/>
            <person name="Ivanova N."/>
            <person name="Ovchinnikova G."/>
            <person name="Teshima H."/>
            <person name="Detter J.C."/>
            <person name="Tapia R."/>
            <person name="Han C."/>
            <person name="Land M."/>
            <person name="Hauser L."/>
            <person name="Markowitz V."/>
            <person name="Cheng J.-F."/>
            <person name="Hugenholtz P."/>
            <person name="Woyke T."/>
            <person name="Wu D."/>
            <person name="Gronow S."/>
            <person name="Wellnitz S."/>
            <person name="Brambilla E."/>
            <person name="Klenk H.-P."/>
            <person name="Eisen J.A."/>
        </authorList>
    </citation>
    <scope>NUCLEOTIDE SEQUENCE [LARGE SCALE GENOMIC DNA]</scope>
    <source>
        <strain evidence="13">ATCC 33096 / DSM 2489 / 6091</strain>
    </source>
</reference>
<evidence type="ECO:0000256" key="8">
    <source>
        <dbReference type="PROSITE-ProRule" id="PRU01193"/>
    </source>
</evidence>
<dbReference type="GO" id="GO:0005886">
    <property type="term" value="C:plasma membrane"/>
    <property type="evidence" value="ECO:0007669"/>
    <property type="project" value="TreeGrafter"/>
</dbReference>
<dbReference type="Pfam" id="PF03471">
    <property type="entry name" value="CorC_HlyC"/>
    <property type="match status" value="1"/>
</dbReference>
<dbReference type="Proteomes" id="UP000006852">
    <property type="component" value="Chromosome"/>
</dbReference>
<evidence type="ECO:0000313" key="13">
    <source>
        <dbReference type="Proteomes" id="UP000006852"/>
    </source>
</evidence>
<feature type="transmembrane region" description="Helical" evidence="9">
    <location>
        <begin position="68"/>
        <end position="88"/>
    </location>
</feature>
<name>F2NU47_TRES6</name>
<dbReference type="PANTHER" id="PTHR22777:SF17">
    <property type="entry name" value="UPF0053 PROTEIN SLL0260"/>
    <property type="match status" value="1"/>
</dbReference>
<dbReference type="KEGG" id="tsu:Tresu_0041"/>
<evidence type="ECO:0000259" key="10">
    <source>
        <dbReference type="PROSITE" id="PS51371"/>
    </source>
</evidence>
<dbReference type="InterPro" id="IPR002550">
    <property type="entry name" value="CNNM"/>
</dbReference>
<evidence type="ECO:0000256" key="3">
    <source>
        <dbReference type="ARBA" id="ARBA00022737"/>
    </source>
</evidence>
<feature type="transmembrane region" description="Helical" evidence="9">
    <location>
        <begin position="94"/>
        <end position="113"/>
    </location>
</feature>
<dbReference type="InterPro" id="IPR044751">
    <property type="entry name" value="Ion_transp-like_CBS"/>
</dbReference>
<dbReference type="eggNOG" id="COG1253">
    <property type="taxonomic scope" value="Bacteria"/>
</dbReference>
<evidence type="ECO:0000256" key="7">
    <source>
        <dbReference type="PROSITE-ProRule" id="PRU00703"/>
    </source>
</evidence>
<evidence type="ECO:0000256" key="2">
    <source>
        <dbReference type="ARBA" id="ARBA00022692"/>
    </source>
</evidence>
<feature type="domain" description="CNNM transmembrane" evidence="11">
    <location>
        <begin position="4"/>
        <end position="193"/>
    </location>
</feature>
<keyword evidence="6 8" id="KW-0472">Membrane</keyword>
<reference evidence="12 13" key="1">
    <citation type="journal article" date="2011" name="Stand. Genomic Sci.">
        <title>Complete genome sequence of Treponema succinifaciens type strain (6091).</title>
        <authorList>
            <person name="Han C."/>
            <person name="Gronow S."/>
            <person name="Teshima H."/>
            <person name="Lapidus A."/>
            <person name="Nolan M."/>
            <person name="Lucas S."/>
            <person name="Hammon N."/>
            <person name="Deshpande S."/>
            <person name="Cheng J.F."/>
            <person name="Zeytun A."/>
            <person name="Tapia R."/>
            <person name="Goodwin L."/>
            <person name="Pitluck S."/>
            <person name="Liolios K."/>
            <person name="Pagani I."/>
            <person name="Ivanova N."/>
            <person name="Mavromatis K."/>
            <person name="Mikhailova N."/>
            <person name="Huntemann M."/>
            <person name="Pati A."/>
            <person name="Chen A."/>
            <person name="Palaniappan K."/>
            <person name="Land M."/>
            <person name="Hauser L."/>
            <person name="Brambilla E.M."/>
            <person name="Rohde M."/>
            <person name="Goker M."/>
            <person name="Woyke T."/>
            <person name="Bristow J."/>
            <person name="Eisen J.A."/>
            <person name="Markowitz V."/>
            <person name="Hugenholtz P."/>
            <person name="Kyrpides N.C."/>
            <person name="Klenk H.P."/>
            <person name="Detter J.C."/>
        </authorList>
    </citation>
    <scope>NUCLEOTIDE SEQUENCE [LARGE SCALE GENOMIC DNA]</scope>
    <source>
        <strain evidence="13">ATCC 33096 / DSM 2489 / 6091</strain>
    </source>
</reference>
<dbReference type="SMART" id="SM01091">
    <property type="entry name" value="CorC_HlyC"/>
    <property type="match status" value="1"/>
</dbReference>
<protein>
    <recommendedName>
        <fullName evidence="14">CBS domain containing protein</fullName>
    </recommendedName>
</protein>